<dbReference type="Gene3D" id="2.130.10.10">
    <property type="entry name" value="YVTN repeat-like/Quinoprotein amine dehydrogenase"/>
    <property type="match status" value="1"/>
</dbReference>
<reference evidence="1 2" key="1">
    <citation type="submission" date="2019-03" db="EMBL/GenBank/DDBJ databases">
        <title>Genomic Encyclopedia of Type Strains, Phase IV (KMG-IV): sequencing the most valuable type-strain genomes for metagenomic binning, comparative biology and taxonomic classification.</title>
        <authorList>
            <person name="Goeker M."/>
        </authorList>
    </citation>
    <scope>NUCLEOTIDE SEQUENCE [LARGE SCALE GENOMIC DNA]</scope>
    <source>
        <strain evidence="1 2">DSM 44684</strain>
    </source>
</reference>
<keyword evidence="2" id="KW-1185">Reference proteome</keyword>
<evidence type="ECO:0000313" key="1">
    <source>
        <dbReference type="EMBL" id="TCJ89909.1"/>
    </source>
</evidence>
<proteinExistence type="predicted"/>
<dbReference type="InterPro" id="IPR015943">
    <property type="entry name" value="WD40/YVTN_repeat-like_dom_sf"/>
</dbReference>
<dbReference type="SUPFAM" id="SSF63829">
    <property type="entry name" value="Calcium-dependent phosphotriesterase"/>
    <property type="match status" value="1"/>
</dbReference>
<name>A0A4R1FB34_9NOCA</name>
<dbReference type="EMBL" id="SMFR01000008">
    <property type="protein sequence ID" value="TCJ89909.1"/>
    <property type="molecule type" value="Genomic_DNA"/>
</dbReference>
<sequence>MSARTFALPAGFAPESIVIGAGPEIFVSSLADGRVLGFDLRCGASRTVASATGTAAGGLALDASGRLFVAGAFSGEVRVVDIGTGAQLRRLRVAAATDSLVADVALTPTAAVFTDARVPVLYRLPLGKDGMPADYVDVVPLPDSLEYGDGYNVCGIAAGLDDGDVLLLHAGTGALHRVDPFTGAAERVELRGDLTGGDGLSRRDNTLFVALGFRNAVAVVDLDAAGRRGEVRAMITDPRFDVPTAVAERDGTLYLTNARFRSPRTPDTDYNVVAVPWR</sequence>
<dbReference type="AlphaFoldDB" id="A0A4R1FB34"/>
<comment type="caution">
    <text evidence="1">The sequence shown here is derived from an EMBL/GenBank/DDBJ whole genome shotgun (WGS) entry which is preliminary data.</text>
</comment>
<dbReference type="Proteomes" id="UP000294856">
    <property type="component" value="Unassembled WGS sequence"/>
</dbReference>
<gene>
    <name evidence="1" type="ORF">DFR71_6198</name>
</gene>
<dbReference type="RefSeq" id="WP_132370343.1">
    <property type="nucleotide sequence ID" value="NZ_SMFR01000008.1"/>
</dbReference>
<evidence type="ECO:0000313" key="2">
    <source>
        <dbReference type="Proteomes" id="UP000294856"/>
    </source>
</evidence>
<protein>
    <recommendedName>
        <fullName evidence="3">Sugar lactone lactonase YvrE</fullName>
    </recommendedName>
</protein>
<organism evidence="1 2">
    <name type="scientific">Nocardia alba</name>
    <dbReference type="NCBI Taxonomy" id="225051"/>
    <lineage>
        <taxon>Bacteria</taxon>
        <taxon>Bacillati</taxon>
        <taxon>Actinomycetota</taxon>
        <taxon>Actinomycetes</taxon>
        <taxon>Mycobacteriales</taxon>
        <taxon>Nocardiaceae</taxon>
        <taxon>Nocardia</taxon>
    </lineage>
</organism>
<evidence type="ECO:0008006" key="3">
    <source>
        <dbReference type="Google" id="ProtNLM"/>
    </source>
</evidence>
<dbReference type="STRING" id="1210063.GCA_001612665_05779"/>
<dbReference type="OrthoDB" id="504981at2"/>
<accession>A0A4R1FB34</accession>